<dbReference type="EMBL" id="FJOG01000003">
    <property type="protein sequence ID" value="CZR52669.1"/>
    <property type="molecule type" value="Genomic_DNA"/>
</dbReference>
<protein>
    <recommendedName>
        <fullName evidence="4">O-methyltransferase C-terminal domain-containing protein</fullName>
    </recommendedName>
</protein>
<dbReference type="OrthoDB" id="2410195at2759"/>
<dbReference type="GO" id="GO:0032259">
    <property type="term" value="P:methylation"/>
    <property type="evidence" value="ECO:0007669"/>
    <property type="project" value="UniProtKB-KW"/>
</dbReference>
<keyword evidence="1" id="KW-0489">Methyltransferase</keyword>
<reference evidence="5 6" key="1">
    <citation type="submission" date="2016-03" db="EMBL/GenBank/DDBJ databases">
        <authorList>
            <person name="Ploux O."/>
        </authorList>
    </citation>
    <scope>NUCLEOTIDE SEQUENCE [LARGE SCALE GENOMIC DNA]</scope>
    <source>
        <strain evidence="5 6">UAMH 11012</strain>
    </source>
</reference>
<sequence length="155" mass="17637">MVTSARIALSTWKVFGAKFYYLRNILHDYADEKCILILKSLIPALDKELKILIDDMVLPNMGVHWHATSVDITMVAALGSQERTADEFRSLVEKAELRILETYTYTWPVMNAVMVLVPAEEVRDENVTKEQGPLRKEEEVKDIDAGQLKVAIRTS</sequence>
<dbReference type="PANTHER" id="PTHR43712:SF1">
    <property type="entry name" value="HYPOTHETICAL O-METHYLTRANSFERASE (EUROFUNG)-RELATED"/>
    <property type="match status" value="1"/>
</dbReference>
<dbReference type="GO" id="GO:0008171">
    <property type="term" value="F:O-methyltransferase activity"/>
    <property type="evidence" value="ECO:0007669"/>
    <property type="project" value="InterPro"/>
</dbReference>
<organism evidence="5 6">
    <name type="scientific">Phialocephala subalpina</name>
    <dbReference type="NCBI Taxonomy" id="576137"/>
    <lineage>
        <taxon>Eukaryota</taxon>
        <taxon>Fungi</taxon>
        <taxon>Dikarya</taxon>
        <taxon>Ascomycota</taxon>
        <taxon>Pezizomycotina</taxon>
        <taxon>Leotiomycetes</taxon>
        <taxon>Helotiales</taxon>
        <taxon>Mollisiaceae</taxon>
        <taxon>Phialocephala</taxon>
        <taxon>Phialocephala fortinii species complex</taxon>
    </lineage>
</organism>
<keyword evidence="3" id="KW-0949">S-adenosyl-L-methionine</keyword>
<evidence type="ECO:0000259" key="4">
    <source>
        <dbReference type="Pfam" id="PF00891"/>
    </source>
</evidence>
<dbReference type="Pfam" id="PF00891">
    <property type="entry name" value="Methyltransf_2"/>
    <property type="match status" value="1"/>
</dbReference>
<evidence type="ECO:0000256" key="3">
    <source>
        <dbReference type="ARBA" id="ARBA00022691"/>
    </source>
</evidence>
<feature type="domain" description="O-methyltransferase C-terminal" evidence="4">
    <location>
        <begin position="16"/>
        <end position="95"/>
    </location>
</feature>
<dbReference type="InterPro" id="IPR029063">
    <property type="entry name" value="SAM-dependent_MTases_sf"/>
</dbReference>
<dbReference type="SUPFAM" id="SSF53335">
    <property type="entry name" value="S-adenosyl-L-methionine-dependent methyltransferases"/>
    <property type="match status" value="1"/>
</dbReference>
<dbReference type="PANTHER" id="PTHR43712">
    <property type="entry name" value="PUTATIVE (AFU_ORTHOLOGUE AFUA_4G14580)-RELATED"/>
    <property type="match status" value="1"/>
</dbReference>
<name>A0A1L7WIR8_9HELO</name>
<gene>
    <name evidence="5" type="ORF">PAC_02546</name>
</gene>
<keyword evidence="6" id="KW-1185">Reference proteome</keyword>
<evidence type="ECO:0000313" key="6">
    <source>
        <dbReference type="Proteomes" id="UP000184330"/>
    </source>
</evidence>
<keyword evidence="2" id="KW-0808">Transferase</keyword>
<accession>A0A1L7WIR8</accession>
<dbReference type="Gene3D" id="3.40.50.150">
    <property type="entry name" value="Vaccinia Virus protein VP39"/>
    <property type="match status" value="1"/>
</dbReference>
<dbReference type="PROSITE" id="PS51683">
    <property type="entry name" value="SAM_OMT_II"/>
    <property type="match status" value="1"/>
</dbReference>
<evidence type="ECO:0000256" key="2">
    <source>
        <dbReference type="ARBA" id="ARBA00022679"/>
    </source>
</evidence>
<evidence type="ECO:0000256" key="1">
    <source>
        <dbReference type="ARBA" id="ARBA00022603"/>
    </source>
</evidence>
<dbReference type="InterPro" id="IPR001077">
    <property type="entry name" value="COMT_C"/>
</dbReference>
<proteinExistence type="predicted"/>
<dbReference type="AlphaFoldDB" id="A0A1L7WIR8"/>
<dbReference type="InterPro" id="IPR016461">
    <property type="entry name" value="COMT-like"/>
</dbReference>
<evidence type="ECO:0000313" key="5">
    <source>
        <dbReference type="EMBL" id="CZR52669.1"/>
    </source>
</evidence>
<dbReference type="Proteomes" id="UP000184330">
    <property type="component" value="Unassembled WGS sequence"/>
</dbReference>